<accession>E7RLW3</accession>
<keyword evidence="6 9" id="KW-0560">Oxidoreductase</keyword>
<keyword evidence="9" id="KW-0963">Cytoplasm</keyword>
<organism evidence="11 12">
    <name type="scientific">Hoylesella oralis ATCC 33269</name>
    <dbReference type="NCBI Taxonomy" id="873533"/>
    <lineage>
        <taxon>Bacteria</taxon>
        <taxon>Pseudomonadati</taxon>
        <taxon>Bacteroidota</taxon>
        <taxon>Bacteroidia</taxon>
        <taxon>Bacteroidales</taxon>
        <taxon>Prevotellaceae</taxon>
        <taxon>Hoylesella</taxon>
    </lineage>
</organism>
<evidence type="ECO:0000313" key="11">
    <source>
        <dbReference type="EMBL" id="EFZ37744.1"/>
    </source>
</evidence>
<comment type="catalytic activity">
    <reaction evidence="9">
        <text>glycyl-[formate C-acetyltransferase] + reduced [flavodoxin] + S-adenosyl-L-methionine = glycin-2-yl radical-[formate C-acetyltransferase] + semiquinone [flavodoxin] + 5'-deoxyadenosine + L-methionine + H(+)</text>
        <dbReference type="Rhea" id="RHEA:19225"/>
        <dbReference type="Rhea" id="RHEA-COMP:10622"/>
        <dbReference type="Rhea" id="RHEA-COMP:12190"/>
        <dbReference type="Rhea" id="RHEA-COMP:12191"/>
        <dbReference type="Rhea" id="RHEA-COMP:14480"/>
        <dbReference type="ChEBI" id="CHEBI:15378"/>
        <dbReference type="ChEBI" id="CHEBI:17319"/>
        <dbReference type="ChEBI" id="CHEBI:29947"/>
        <dbReference type="ChEBI" id="CHEBI:32722"/>
        <dbReference type="ChEBI" id="CHEBI:57618"/>
        <dbReference type="ChEBI" id="CHEBI:57844"/>
        <dbReference type="ChEBI" id="CHEBI:59789"/>
        <dbReference type="ChEBI" id="CHEBI:140311"/>
        <dbReference type="EC" id="1.97.1.4"/>
    </reaction>
</comment>
<dbReference type="InterPro" id="IPR058240">
    <property type="entry name" value="rSAM_sf"/>
</dbReference>
<dbReference type="GO" id="GO:0046872">
    <property type="term" value="F:metal ion binding"/>
    <property type="evidence" value="ECO:0007669"/>
    <property type="project" value="UniProtKB-UniRule"/>
</dbReference>
<evidence type="ECO:0000256" key="5">
    <source>
        <dbReference type="ARBA" id="ARBA00022723"/>
    </source>
</evidence>
<comment type="cofactor">
    <cofactor evidence="9">
        <name>[4Fe-4S] cluster</name>
        <dbReference type="ChEBI" id="CHEBI:49883"/>
    </cofactor>
    <text evidence="9">Binds 1 [4Fe-4S] cluster. The cluster is coordinated with 3 cysteines and an exchangeable S-adenosyl-L-methionine.</text>
</comment>
<dbReference type="AlphaFoldDB" id="E7RLW3"/>
<dbReference type="InterPro" id="IPR007197">
    <property type="entry name" value="rSAM"/>
</dbReference>
<dbReference type="GO" id="GO:0005737">
    <property type="term" value="C:cytoplasm"/>
    <property type="evidence" value="ECO:0007669"/>
    <property type="project" value="UniProtKB-SubCell"/>
</dbReference>
<evidence type="ECO:0000256" key="8">
    <source>
        <dbReference type="ARBA" id="ARBA00023014"/>
    </source>
</evidence>
<evidence type="ECO:0000256" key="1">
    <source>
        <dbReference type="ARBA" id="ARBA00002918"/>
    </source>
</evidence>
<evidence type="ECO:0000256" key="6">
    <source>
        <dbReference type="ARBA" id="ARBA00023002"/>
    </source>
</evidence>
<dbReference type="InterPro" id="IPR013785">
    <property type="entry name" value="Aldolase_TIM"/>
</dbReference>
<evidence type="ECO:0000313" key="12">
    <source>
        <dbReference type="Proteomes" id="UP000005580"/>
    </source>
</evidence>
<keyword evidence="12" id="KW-1185">Reference proteome</keyword>
<proteinExistence type="inferred from homology"/>
<comment type="similarity">
    <text evidence="2 9">Belongs to the organic radical-activating enzymes family.</text>
</comment>
<evidence type="ECO:0000256" key="9">
    <source>
        <dbReference type="RuleBase" id="RU362053"/>
    </source>
</evidence>
<keyword evidence="7 9" id="KW-0408">Iron</keyword>
<evidence type="ECO:0000259" key="10">
    <source>
        <dbReference type="PROSITE" id="PS51918"/>
    </source>
</evidence>
<protein>
    <recommendedName>
        <fullName evidence="9">Pyruvate formate-lyase-activating enzyme</fullName>
        <ecNumber evidence="9">1.97.1.4</ecNumber>
    </recommendedName>
</protein>
<dbReference type="InterPro" id="IPR012839">
    <property type="entry name" value="Organic_radical_activase"/>
</dbReference>
<comment type="caution">
    <text evidence="11">The sequence shown here is derived from an EMBL/GenBank/DDBJ whole genome shotgun (WGS) entry which is preliminary data.</text>
</comment>
<dbReference type="STRING" id="28134.SAMN05444288_0730"/>
<sequence>MRGFPYFLQRTKTMISGNNMLTEATQITVPVTTKTSGEPLMGAVHSVESFGSVDGPGIRFVIFLKGCRMRCRYCHNPDTWDKHSKDMRSADELIEQAQRYRSYWGAKGGITVSGGEALLQIDFLIDLFRKAKKLGINTCLDTSAQPFTRREPFFSKFNELMQYTDLILLDIKHIDSEEHKKLTGWGNENILDCAHYLSDIDKPVWIRHVLVPSITDNDASLRRLRAFLKTLRNIRRIEVLPYHSMGMYKWEALGIPYTLKDIDAPTKERVRNAERILRGEDEA</sequence>
<dbReference type="Gene3D" id="3.20.20.70">
    <property type="entry name" value="Aldolase class I"/>
    <property type="match status" value="1"/>
</dbReference>
<evidence type="ECO:0000256" key="7">
    <source>
        <dbReference type="ARBA" id="ARBA00023004"/>
    </source>
</evidence>
<keyword evidence="4 9" id="KW-0949">S-adenosyl-L-methionine</keyword>
<keyword evidence="5 9" id="KW-0479">Metal-binding</keyword>
<dbReference type="PROSITE" id="PS51918">
    <property type="entry name" value="RADICAL_SAM"/>
    <property type="match status" value="1"/>
</dbReference>
<dbReference type="PIRSF" id="PIRSF000371">
    <property type="entry name" value="PFL_act_enz"/>
    <property type="match status" value="1"/>
</dbReference>
<dbReference type="PANTHER" id="PTHR30352:SF5">
    <property type="entry name" value="PYRUVATE FORMATE-LYASE 1-ACTIVATING ENZYME"/>
    <property type="match status" value="1"/>
</dbReference>
<dbReference type="Pfam" id="PF04055">
    <property type="entry name" value="Radical_SAM"/>
    <property type="match status" value="1"/>
</dbReference>
<name>E7RLW3_9BACT</name>
<dbReference type="eggNOG" id="COG1180">
    <property type="taxonomic scope" value="Bacteria"/>
</dbReference>
<dbReference type="SFLD" id="SFLDS00029">
    <property type="entry name" value="Radical_SAM"/>
    <property type="match status" value="1"/>
</dbReference>
<dbReference type="SFLD" id="SFLDG01066">
    <property type="entry name" value="organic_radical-activating_enz"/>
    <property type="match status" value="1"/>
</dbReference>
<dbReference type="PANTHER" id="PTHR30352">
    <property type="entry name" value="PYRUVATE FORMATE-LYASE-ACTIVATING ENZYME"/>
    <property type="match status" value="1"/>
</dbReference>
<keyword evidence="11" id="KW-0670">Pyruvate</keyword>
<keyword evidence="8 9" id="KW-0411">Iron-sulfur</keyword>
<reference evidence="11" key="1">
    <citation type="submission" date="2011-01" db="EMBL/GenBank/DDBJ databases">
        <authorList>
            <person name="Muzny D."/>
            <person name="Qin X."/>
            <person name="Buhay C."/>
            <person name="Dugan-Rocha S."/>
            <person name="Ding Y."/>
            <person name="Chen G."/>
            <person name="Hawes A."/>
            <person name="Holder M."/>
            <person name="Jhangiani S."/>
            <person name="Johnson A."/>
            <person name="Khan Z."/>
            <person name="Li Z."/>
            <person name="Liu W."/>
            <person name="Liu X."/>
            <person name="Perez L."/>
            <person name="Shen H."/>
            <person name="Wang Q."/>
            <person name="Watt J."/>
            <person name="Xi L."/>
            <person name="Xin Y."/>
            <person name="Zhou J."/>
            <person name="Deng J."/>
            <person name="Jiang H."/>
            <person name="Liu Y."/>
            <person name="Qu J."/>
            <person name="Song X.-Z."/>
            <person name="Zhang L."/>
            <person name="Villasana D."/>
            <person name="Johnson A."/>
            <person name="Liu J."/>
            <person name="Liyanage D."/>
            <person name="Lorensuhewa L."/>
            <person name="Robinson T."/>
            <person name="Song A."/>
            <person name="Song B.-B."/>
            <person name="Dinh H."/>
            <person name="Thornton R."/>
            <person name="Coyle M."/>
            <person name="Francisco L."/>
            <person name="Jackson L."/>
            <person name="Javaid M."/>
            <person name="Korchina V."/>
            <person name="Kovar C."/>
            <person name="Mata R."/>
            <person name="Mathew T."/>
            <person name="Ngo R."/>
            <person name="Nguyen L."/>
            <person name="Nguyen N."/>
            <person name="Okwuonu G."/>
            <person name="Ongeri F."/>
            <person name="Pham C."/>
            <person name="Simmons D."/>
            <person name="Wilczek-Boney K."/>
            <person name="Hale W."/>
            <person name="Jakkamsetti A."/>
            <person name="Pham P."/>
            <person name="Ruth R."/>
            <person name="San Lucas F."/>
            <person name="Warren J."/>
            <person name="Zhang J."/>
            <person name="Zhao Z."/>
            <person name="Zhou C."/>
            <person name="Zhu D."/>
            <person name="Lee S."/>
            <person name="Bess C."/>
            <person name="Blankenburg K."/>
            <person name="Forbes L."/>
            <person name="Fu Q."/>
            <person name="Gubbala S."/>
            <person name="Hirani K."/>
            <person name="Jayaseelan J.C."/>
            <person name="Lara F."/>
            <person name="Munidasa M."/>
            <person name="Palculict T."/>
            <person name="Patil S."/>
            <person name="Pu L.-L."/>
            <person name="Saada N."/>
            <person name="Tang L."/>
            <person name="Weissenberger G."/>
            <person name="Zhu Y."/>
            <person name="Hemphill L."/>
            <person name="Shang Y."/>
            <person name="Youmans B."/>
            <person name="Ayvaz T."/>
            <person name="Ross M."/>
            <person name="Santibanez J."/>
            <person name="Aqrawi P."/>
            <person name="Gross S."/>
            <person name="Joshi V."/>
            <person name="Fowler G."/>
            <person name="Nazareth L."/>
            <person name="Reid J."/>
            <person name="Worley K."/>
            <person name="Petrosino J."/>
            <person name="Highlander S."/>
            <person name="Gibbs R."/>
        </authorList>
    </citation>
    <scope>NUCLEOTIDE SEQUENCE [LARGE SCALE GENOMIC DNA]</scope>
    <source>
        <strain evidence="11">ATCC 33269</strain>
    </source>
</reference>
<dbReference type="GO" id="GO:0043365">
    <property type="term" value="F:[formate-C-acetyltransferase]-activating enzyme activity"/>
    <property type="evidence" value="ECO:0007669"/>
    <property type="project" value="UniProtKB-UniRule"/>
</dbReference>
<evidence type="ECO:0000256" key="4">
    <source>
        <dbReference type="ARBA" id="ARBA00022691"/>
    </source>
</evidence>
<comment type="function">
    <text evidence="1">Activation of pyruvate formate-lyase 1 under anaerobic conditions by generation of an organic free radical, using S-adenosylmethionine and reduced flavodoxin as cosubstrates to produce 5'-deoxy-adenosine.</text>
</comment>
<dbReference type="CDD" id="cd01335">
    <property type="entry name" value="Radical_SAM"/>
    <property type="match status" value="1"/>
</dbReference>
<dbReference type="InterPro" id="IPR001989">
    <property type="entry name" value="Radical_activat_CS"/>
</dbReference>
<dbReference type="GO" id="GO:0051539">
    <property type="term" value="F:4 iron, 4 sulfur cluster binding"/>
    <property type="evidence" value="ECO:0007669"/>
    <property type="project" value="UniProtKB-UniRule"/>
</dbReference>
<dbReference type="EMBL" id="AEPE02000002">
    <property type="protein sequence ID" value="EFZ37744.1"/>
    <property type="molecule type" value="Genomic_DNA"/>
</dbReference>
<dbReference type="SUPFAM" id="SSF102114">
    <property type="entry name" value="Radical SAM enzymes"/>
    <property type="match status" value="1"/>
</dbReference>
<feature type="domain" description="Radical SAM core" evidence="10">
    <location>
        <begin position="53"/>
        <end position="280"/>
    </location>
</feature>
<keyword evidence="3 9" id="KW-0004">4Fe-4S</keyword>
<dbReference type="HOGENOM" id="CLU_058969_1_1_10"/>
<dbReference type="Proteomes" id="UP000005580">
    <property type="component" value="Unassembled WGS sequence"/>
</dbReference>
<evidence type="ECO:0000256" key="2">
    <source>
        <dbReference type="ARBA" id="ARBA00009777"/>
    </source>
</evidence>
<evidence type="ECO:0000256" key="3">
    <source>
        <dbReference type="ARBA" id="ARBA00022485"/>
    </source>
</evidence>
<dbReference type="PROSITE" id="PS01087">
    <property type="entry name" value="RADICAL_ACTIVATING"/>
    <property type="match status" value="1"/>
</dbReference>
<dbReference type="InterPro" id="IPR012838">
    <property type="entry name" value="PFL1_activating"/>
</dbReference>
<comment type="subcellular location">
    <subcellularLocation>
        <location evidence="9">Cytoplasm</location>
    </subcellularLocation>
</comment>
<gene>
    <name evidence="11" type="primary">pflA</name>
    <name evidence="11" type="ORF">HMPREF0663_10113</name>
</gene>
<comment type="function">
    <text evidence="9">Activation of pyruvate formate-lyase under anaerobic conditions by generation of an organic free radical, using S-adenosylmethionine and reduced flavodoxin as cosubstrates to produce 5'-deoxy-adenosine.</text>
</comment>
<dbReference type="NCBIfam" id="TIGR02493">
    <property type="entry name" value="PFLA"/>
    <property type="match status" value="1"/>
</dbReference>
<dbReference type="GO" id="GO:0016829">
    <property type="term" value="F:lyase activity"/>
    <property type="evidence" value="ECO:0007669"/>
    <property type="project" value="UniProtKB-KW"/>
</dbReference>
<dbReference type="EC" id="1.97.1.4" evidence="9"/>
<dbReference type="InterPro" id="IPR034457">
    <property type="entry name" value="Organic_radical-activating"/>
</dbReference>